<dbReference type="PIRSF" id="PIRSF036424">
    <property type="entry name" value="eIF3b"/>
    <property type="match status" value="1"/>
</dbReference>
<comment type="caution">
    <text evidence="14">The sequence shown here is derived from an EMBL/GenBank/DDBJ whole genome shotgun (WGS) entry which is preliminary data.</text>
</comment>
<dbReference type="PANTHER" id="PTHR14068">
    <property type="entry name" value="EUKARYOTIC TRANSLATION INITIATION FACTOR 3 EIF3 -RELATED"/>
    <property type="match status" value="1"/>
</dbReference>
<dbReference type="PROSITE" id="PS50102">
    <property type="entry name" value="RRM"/>
    <property type="match status" value="1"/>
</dbReference>
<accession>A0A397EQ76</accession>
<evidence type="ECO:0000256" key="1">
    <source>
        <dbReference type="ARBA" id="ARBA00001946"/>
    </source>
</evidence>
<dbReference type="GO" id="GO:0003743">
    <property type="term" value="F:translation initiation factor activity"/>
    <property type="evidence" value="ECO:0007669"/>
    <property type="project" value="UniProtKB-UniRule"/>
</dbReference>
<dbReference type="PROSITE" id="PS00387">
    <property type="entry name" value="PPASE"/>
    <property type="match status" value="1"/>
</dbReference>
<dbReference type="GO" id="GO:0016282">
    <property type="term" value="C:eukaryotic 43S preinitiation complex"/>
    <property type="evidence" value="ECO:0007669"/>
    <property type="project" value="UniProtKB-UniRule"/>
</dbReference>
<dbReference type="InterPro" id="IPR015943">
    <property type="entry name" value="WD40/YVTN_repeat-like_dom_sf"/>
</dbReference>
<dbReference type="InterPro" id="IPR012677">
    <property type="entry name" value="Nucleotide-bd_a/b_plait_sf"/>
</dbReference>
<dbReference type="InterPro" id="IPR036649">
    <property type="entry name" value="Pyrophosphatase_sf"/>
</dbReference>
<evidence type="ECO:0000256" key="3">
    <source>
        <dbReference type="ARBA" id="ARBA00006220"/>
    </source>
</evidence>
<evidence type="ECO:0000313" key="17">
    <source>
        <dbReference type="Proteomes" id="UP000286510"/>
    </source>
</evidence>
<dbReference type="InterPro" id="IPR035979">
    <property type="entry name" value="RBD_domain_sf"/>
</dbReference>
<gene>
    <name evidence="15" type="ORF">DYB26_005008</name>
    <name evidence="14" type="ORF">DYB31_002665</name>
</gene>
<keyword evidence="7" id="KW-0378">Hydrolase</keyword>
<dbReference type="CDD" id="cd12278">
    <property type="entry name" value="RRM_eIF3B"/>
    <property type="match status" value="1"/>
</dbReference>
<evidence type="ECO:0000313" key="14">
    <source>
        <dbReference type="EMBL" id="RHZ01404.1"/>
    </source>
</evidence>
<name>A0A397EQ76_APHAT</name>
<keyword evidence="4 11" id="KW-0963">Cytoplasm</keyword>
<dbReference type="AlphaFoldDB" id="A0A397EQ76"/>
<dbReference type="GO" id="GO:0005852">
    <property type="term" value="C:eukaryotic translation initiation factor 3 complex"/>
    <property type="evidence" value="ECO:0007669"/>
    <property type="project" value="UniProtKB-UniRule"/>
</dbReference>
<dbReference type="Gene3D" id="3.30.70.330">
    <property type="match status" value="1"/>
</dbReference>
<feature type="domain" description="RRM" evidence="13">
    <location>
        <begin position="150"/>
        <end position="237"/>
    </location>
</feature>
<proteinExistence type="inferred from homology"/>
<evidence type="ECO:0000256" key="7">
    <source>
        <dbReference type="ARBA" id="ARBA00022801"/>
    </source>
</evidence>
<dbReference type="SUPFAM" id="SSF50324">
    <property type="entry name" value="Inorganic pyrophosphatase"/>
    <property type="match status" value="1"/>
</dbReference>
<dbReference type="Proteomes" id="UP000266196">
    <property type="component" value="Unassembled WGS sequence"/>
</dbReference>
<evidence type="ECO:0000313" key="15">
    <source>
        <dbReference type="EMBL" id="RHZ15555.1"/>
    </source>
</evidence>
<comment type="subcellular location">
    <subcellularLocation>
        <location evidence="2 11 12">Cytoplasm</location>
    </subcellularLocation>
</comment>
<dbReference type="Gene3D" id="2.130.10.10">
    <property type="entry name" value="YVTN repeat-like/Quinoprotein amine dehydrogenase"/>
    <property type="match status" value="2"/>
</dbReference>
<dbReference type="Pfam" id="PF00719">
    <property type="entry name" value="Pyrophosphatase"/>
    <property type="match status" value="1"/>
</dbReference>
<dbReference type="SUPFAM" id="SSF69322">
    <property type="entry name" value="Tricorn protease domain 2"/>
    <property type="match status" value="1"/>
</dbReference>
<evidence type="ECO:0000256" key="4">
    <source>
        <dbReference type="ARBA" id="ARBA00022490"/>
    </source>
</evidence>
<evidence type="ECO:0000256" key="5">
    <source>
        <dbReference type="ARBA" id="ARBA00022540"/>
    </source>
</evidence>
<dbReference type="InterPro" id="IPR008162">
    <property type="entry name" value="Pyrophosphatase"/>
</dbReference>
<dbReference type="PANTHER" id="PTHR14068:SF0">
    <property type="entry name" value="EUKARYOTIC TRANSLATION INITIATION FACTOR 3 SUBUNIT B"/>
    <property type="match status" value="1"/>
</dbReference>
<dbReference type="VEuPathDB" id="FungiDB:H257_18787"/>
<dbReference type="InterPro" id="IPR000504">
    <property type="entry name" value="RRM_dom"/>
</dbReference>
<dbReference type="GO" id="GO:0003723">
    <property type="term" value="F:RNA binding"/>
    <property type="evidence" value="ECO:0007669"/>
    <property type="project" value="UniProtKB-UniRule"/>
</dbReference>
<dbReference type="SUPFAM" id="SSF54928">
    <property type="entry name" value="RNA-binding domain, RBD"/>
    <property type="match status" value="1"/>
</dbReference>
<evidence type="ECO:0000256" key="8">
    <source>
        <dbReference type="ARBA" id="ARBA00022842"/>
    </source>
</evidence>
<evidence type="ECO:0000256" key="11">
    <source>
        <dbReference type="HAMAP-Rule" id="MF_03001"/>
    </source>
</evidence>
<evidence type="ECO:0000259" key="13">
    <source>
        <dbReference type="PROSITE" id="PS50102"/>
    </source>
</evidence>
<evidence type="ECO:0000256" key="6">
    <source>
        <dbReference type="ARBA" id="ARBA00022723"/>
    </source>
</evidence>
<comment type="similarity">
    <text evidence="11 12">Belongs to the eIF-3 subunit B family.</text>
</comment>
<dbReference type="GO" id="GO:0006796">
    <property type="term" value="P:phosphate-containing compound metabolic process"/>
    <property type="evidence" value="ECO:0007669"/>
    <property type="project" value="InterPro"/>
</dbReference>
<keyword evidence="6" id="KW-0479">Metal-binding</keyword>
<dbReference type="InterPro" id="IPR034363">
    <property type="entry name" value="eIF3B_RRM"/>
</dbReference>
<dbReference type="GO" id="GO:0000287">
    <property type="term" value="F:magnesium ion binding"/>
    <property type="evidence" value="ECO:0007669"/>
    <property type="project" value="InterPro"/>
</dbReference>
<dbReference type="EMBL" id="QUTF01013894">
    <property type="protein sequence ID" value="RHZ15555.1"/>
    <property type="molecule type" value="Genomic_DNA"/>
</dbReference>
<evidence type="ECO:0000256" key="10">
    <source>
        <dbReference type="ARBA" id="ARBA00022917"/>
    </source>
</evidence>
<reference evidence="16 17" key="1">
    <citation type="submission" date="2018-08" db="EMBL/GenBank/DDBJ databases">
        <title>Aphanomyces genome sequencing and annotation.</title>
        <authorList>
            <person name="Minardi D."/>
            <person name="Oidtmann B."/>
            <person name="Van Der Giezen M."/>
            <person name="Studholme D.J."/>
        </authorList>
    </citation>
    <scope>NUCLEOTIDE SEQUENCE [LARGE SCALE GENOMIC DNA]</scope>
    <source>
        <strain evidence="14 16">197901</strain>
        <strain evidence="15 17">FDL457</strain>
    </source>
</reference>
<keyword evidence="10 11" id="KW-0648">Protein biosynthesis</keyword>
<comment type="function">
    <text evidence="12">Component of the eukaryotic translation initiation factor 3 (eIF-3) complex, which is involved in protein synthesis and, together with other initiation factors, stimulates binding of mRNA and methionyl-tRNAi to the 40S ribosome.</text>
</comment>
<keyword evidence="9 11" id="KW-0694">RNA-binding</keyword>
<keyword evidence="8" id="KW-0460">Magnesium</keyword>
<evidence type="ECO:0000313" key="16">
    <source>
        <dbReference type="Proteomes" id="UP000266196"/>
    </source>
</evidence>
<evidence type="ECO:0000256" key="12">
    <source>
        <dbReference type="PIRNR" id="PIRNR036424"/>
    </source>
</evidence>
<dbReference type="GO" id="GO:0033290">
    <property type="term" value="C:eukaryotic 48S preinitiation complex"/>
    <property type="evidence" value="ECO:0007669"/>
    <property type="project" value="UniProtKB-UniRule"/>
</dbReference>
<dbReference type="Gene3D" id="3.90.80.10">
    <property type="entry name" value="Inorganic pyrophosphatase"/>
    <property type="match status" value="1"/>
</dbReference>
<organism evidence="14 16">
    <name type="scientific">Aphanomyces astaci</name>
    <name type="common">Crayfish plague agent</name>
    <dbReference type="NCBI Taxonomy" id="112090"/>
    <lineage>
        <taxon>Eukaryota</taxon>
        <taxon>Sar</taxon>
        <taxon>Stramenopiles</taxon>
        <taxon>Oomycota</taxon>
        <taxon>Saprolegniomycetes</taxon>
        <taxon>Saprolegniales</taxon>
        <taxon>Verrucalvaceae</taxon>
        <taxon>Aphanomyces</taxon>
    </lineage>
</organism>
<sequence length="795" mass="89766">MTLGDNDPIDVCEIGSRVAAVGDVYPVKVLGVLGMIDDGETDWKVIAIATDDPLANKLHDLDDLHAHAPDTVATIRNWFRDYKIPDGKPPSAFAFDGHDMAGRSLEKKLQYLKEEAGDLAEYLSDDENDQQNDEANAAAAEKAAVNDYSTCVVVEKAPKVNAAKYDKLLAVFNKLVSQIGAVVAIDMPYLPGSADPLTGGYLFIEFETEADAKKAVTTLHNFALDKKHTLQAYLYQDIQKHADVSDTYTPPTRPEFVPRPNLNTWLSDPTSRDMFVLRHGTETELYWSDQGRPELLYDGAREKVNGKQWCSQYVAWSPLGTYLTTFHPQGLALWGGDSWEKTARLAHRQVNVALFSPQENYLITSNGLEGDNGIMVWEVATGKLLRGFPLGNKGHNAPLDTPFKWSADDKYVARRGKDAISIYELPSMKLLDKKSLKADGVEDFFWSPAGTNTLAYWAPEATNSPARVSLVEVPSRREIRQKNLFNVADCHLQWHPSGGFLSVKVTRHSKSKKTLFTNFEIFRTHEALVPVEMLEMKDTVRAFAWEPKGSRFAIVHGENASRTNVSFYDCNGGPRHNEVTLLYTETEKPVNALFWSPYGNNIVLAGMGELNGSLEFWDVDERQSISIQDHFKFSHLEWDPSGRVVTTAVCQPINNFNAKYTMDNGFNLWTFQGKLLEEKKKDQFYQFLWRPRPKSLLTDAEYKDVLKNLKKYVKRFTDLDKKREKERLAAEEAQKKALVESFRARVAELKAITQARRSRYIAVADGYDSQDEDNFVVKTTVEDVIISQTEEVVRQ</sequence>
<comment type="cofactor">
    <cofactor evidence="1">
        <name>Mg(2+)</name>
        <dbReference type="ChEBI" id="CHEBI:18420"/>
    </cofactor>
</comment>
<dbReference type="HAMAP" id="MF_03001">
    <property type="entry name" value="eIF3b"/>
    <property type="match status" value="1"/>
</dbReference>
<dbReference type="GO" id="GO:0031369">
    <property type="term" value="F:translation initiation factor binding"/>
    <property type="evidence" value="ECO:0007669"/>
    <property type="project" value="InterPro"/>
</dbReference>
<dbReference type="EMBL" id="QUTE01014825">
    <property type="protein sequence ID" value="RHZ01404.1"/>
    <property type="molecule type" value="Genomic_DNA"/>
</dbReference>
<comment type="subunit">
    <text evidence="11 12">Component of the eukaryotic translation initiation factor 3 (eIF-3) complex.</text>
</comment>
<evidence type="ECO:0000256" key="2">
    <source>
        <dbReference type="ARBA" id="ARBA00004496"/>
    </source>
</evidence>
<dbReference type="InterPro" id="IPR013979">
    <property type="entry name" value="TIF_beta_prop-like"/>
</dbReference>
<protein>
    <recommendedName>
        <fullName evidence="11 12">Eukaryotic translation initiation factor 3 subunit B</fullName>
        <shortName evidence="11 12">eIF3b</shortName>
    </recommendedName>
    <alternativeName>
        <fullName evidence="11">Eukaryotic translation initiation factor 3 subunit 9</fullName>
    </alternativeName>
</protein>
<dbReference type="Proteomes" id="UP000286510">
    <property type="component" value="Unassembled WGS sequence"/>
</dbReference>
<dbReference type="InterPro" id="IPR011400">
    <property type="entry name" value="EIF3B"/>
</dbReference>
<dbReference type="GO" id="GO:0004427">
    <property type="term" value="F:inorganic diphosphate phosphatase activity"/>
    <property type="evidence" value="ECO:0007669"/>
    <property type="project" value="InterPro"/>
</dbReference>
<comment type="function">
    <text evidence="11">RNA-binding component of the eukaryotic translation initiation factor 3 (eIF-3) complex, which is involved in protein synthesis of a specialized repertoire of mRNAs and, together with other initiation factors, stimulates binding of mRNA and methionyl-tRNAi to the 40S ribosome. The eIF-3 complex specifically targets and initiates translation of a subset of mRNAs involved in cell proliferation.</text>
</comment>
<evidence type="ECO:0000256" key="9">
    <source>
        <dbReference type="ARBA" id="ARBA00022884"/>
    </source>
</evidence>
<comment type="similarity">
    <text evidence="3">Belongs to the PPase family.</text>
</comment>
<dbReference type="GO" id="GO:0001732">
    <property type="term" value="P:formation of cytoplasmic translation initiation complex"/>
    <property type="evidence" value="ECO:0007669"/>
    <property type="project" value="UniProtKB-UniRule"/>
</dbReference>
<keyword evidence="5 11" id="KW-0396">Initiation factor</keyword>
<dbReference type="Pfam" id="PF08662">
    <property type="entry name" value="eIF2A"/>
    <property type="match status" value="1"/>
</dbReference>